<protein>
    <submittedName>
        <fullName evidence="1">Uncharacterized protein</fullName>
    </submittedName>
</protein>
<name>A0ABR2HQJ1_9PEZI</name>
<evidence type="ECO:0000313" key="2">
    <source>
        <dbReference type="Proteomes" id="UP001390339"/>
    </source>
</evidence>
<comment type="caution">
    <text evidence="1">The sequence shown here is derived from an EMBL/GenBank/DDBJ whole genome shotgun (WGS) entry which is preliminary data.</text>
</comment>
<dbReference type="Proteomes" id="UP001390339">
    <property type="component" value="Unassembled WGS sequence"/>
</dbReference>
<keyword evidence="2" id="KW-1185">Reference proteome</keyword>
<sequence length="110" mass="11782">MPATVTNPPEGWTVAADEMRTNIFWGAQGEGTLAAKGVGLDSPQPLMIKSRDVGGDGYVFMSGDKIYLWNMLAGDVWEYVKPVDLNGILAEMRKPAGTGVVEVQLVKPAS</sequence>
<proteinExistence type="predicted"/>
<organism evidence="1 2">
    <name type="scientific">Apiospora arundinis</name>
    <dbReference type="NCBI Taxonomy" id="335852"/>
    <lineage>
        <taxon>Eukaryota</taxon>
        <taxon>Fungi</taxon>
        <taxon>Dikarya</taxon>
        <taxon>Ascomycota</taxon>
        <taxon>Pezizomycotina</taxon>
        <taxon>Sordariomycetes</taxon>
        <taxon>Xylariomycetidae</taxon>
        <taxon>Amphisphaeriales</taxon>
        <taxon>Apiosporaceae</taxon>
        <taxon>Apiospora</taxon>
    </lineage>
</organism>
<evidence type="ECO:0000313" key="1">
    <source>
        <dbReference type="EMBL" id="KAK8851149.1"/>
    </source>
</evidence>
<accession>A0ABR2HQJ1</accession>
<reference evidence="1 2" key="1">
    <citation type="journal article" date="2024" name="IMA Fungus">
        <title>Apiospora arundinis, a panoply of carbohydrate-active enzymes and secondary metabolites.</title>
        <authorList>
            <person name="Sorensen T."/>
            <person name="Petersen C."/>
            <person name="Muurmann A.T."/>
            <person name="Christiansen J.V."/>
            <person name="Brundto M.L."/>
            <person name="Overgaard C.K."/>
            <person name="Boysen A.T."/>
            <person name="Wollenberg R.D."/>
            <person name="Larsen T.O."/>
            <person name="Sorensen J.L."/>
            <person name="Nielsen K.L."/>
            <person name="Sondergaard T.E."/>
        </authorList>
    </citation>
    <scope>NUCLEOTIDE SEQUENCE [LARGE SCALE GENOMIC DNA]</scope>
    <source>
        <strain evidence="1 2">AAU 773</strain>
    </source>
</reference>
<gene>
    <name evidence="1" type="ORF">PGQ11_013628</name>
</gene>
<dbReference type="EMBL" id="JAPCWZ010000009">
    <property type="protein sequence ID" value="KAK8851149.1"/>
    <property type="molecule type" value="Genomic_DNA"/>
</dbReference>